<feature type="domain" description="PKD" evidence="8">
    <location>
        <begin position="1490"/>
        <end position="1580"/>
    </location>
</feature>
<dbReference type="CDD" id="cd00146">
    <property type="entry name" value="PKD"/>
    <property type="match status" value="6"/>
</dbReference>
<keyword evidence="2" id="KW-0812">Transmembrane</keyword>
<feature type="coiled-coil region" evidence="6">
    <location>
        <begin position="379"/>
        <end position="421"/>
    </location>
</feature>
<gene>
    <name evidence="9" type="ORF">ACFQMK_03835</name>
</gene>
<dbReference type="RefSeq" id="WP_267663006.1">
    <property type="nucleotide sequence ID" value="NZ_JAODIX010000019.1"/>
</dbReference>
<dbReference type="SMART" id="SM00564">
    <property type="entry name" value="PQQ"/>
    <property type="match status" value="6"/>
</dbReference>
<protein>
    <submittedName>
        <fullName evidence="9">PKD domain-containing protein</fullName>
    </submittedName>
</protein>
<comment type="subcellular location">
    <subcellularLocation>
        <location evidence="1">Membrane</location>
        <topology evidence="1">Multi-pass membrane protein</topology>
    </subcellularLocation>
</comment>
<feature type="region of interest" description="Disordered" evidence="7">
    <location>
        <begin position="615"/>
        <end position="638"/>
    </location>
</feature>
<evidence type="ECO:0000256" key="2">
    <source>
        <dbReference type="ARBA" id="ARBA00022692"/>
    </source>
</evidence>
<reference evidence="9 10" key="1">
    <citation type="journal article" date="2019" name="Int. J. Syst. Evol. Microbiol.">
        <title>The Global Catalogue of Microorganisms (GCM) 10K type strain sequencing project: providing services to taxonomists for standard genome sequencing and annotation.</title>
        <authorList>
            <consortium name="The Broad Institute Genomics Platform"/>
            <consortium name="The Broad Institute Genome Sequencing Center for Infectious Disease"/>
            <person name="Wu L."/>
            <person name="Ma J."/>
        </authorList>
    </citation>
    <scope>NUCLEOTIDE SEQUENCE [LARGE SCALE GENOMIC DNA]</scope>
    <source>
        <strain evidence="9 10">Q85</strain>
    </source>
</reference>
<evidence type="ECO:0000256" key="1">
    <source>
        <dbReference type="ARBA" id="ARBA00004141"/>
    </source>
</evidence>
<dbReference type="EMBL" id="JBHSZZ010000019">
    <property type="protein sequence ID" value="MFC7186028.1"/>
    <property type="molecule type" value="Genomic_DNA"/>
</dbReference>
<dbReference type="InterPro" id="IPR000601">
    <property type="entry name" value="PKD_dom"/>
</dbReference>
<dbReference type="Pfam" id="PF13360">
    <property type="entry name" value="PQQ_2"/>
    <property type="match status" value="2"/>
</dbReference>
<name>A0ABD5Y9X8_9EURY</name>
<proteinExistence type="predicted"/>
<dbReference type="PANTHER" id="PTHR46730:SF4">
    <property type="entry name" value="POLYCYSTIC KIDNEY DISEASE PROTEIN 1-LIKE 1"/>
    <property type="match status" value="1"/>
</dbReference>
<feature type="domain" description="PKD" evidence="8">
    <location>
        <begin position="1402"/>
        <end position="1486"/>
    </location>
</feature>
<feature type="domain" description="PKD" evidence="8">
    <location>
        <begin position="1230"/>
        <end position="1312"/>
    </location>
</feature>
<dbReference type="Proteomes" id="UP001596390">
    <property type="component" value="Unassembled WGS sequence"/>
</dbReference>
<dbReference type="Pfam" id="PF18911">
    <property type="entry name" value="PKD_4"/>
    <property type="match status" value="6"/>
</dbReference>
<evidence type="ECO:0000259" key="8">
    <source>
        <dbReference type="PROSITE" id="PS50093"/>
    </source>
</evidence>
<evidence type="ECO:0000256" key="3">
    <source>
        <dbReference type="ARBA" id="ARBA00022737"/>
    </source>
</evidence>
<dbReference type="Gene3D" id="2.60.40.10">
    <property type="entry name" value="Immunoglobulins"/>
    <property type="match status" value="6"/>
</dbReference>
<dbReference type="InterPro" id="IPR002372">
    <property type="entry name" value="PQQ_rpt_dom"/>
</dbReference>
<evidence type="ECO:0000256" key="6">
    <source>
        <dbReference type="SAM" id="Coils"/>
    </source>
</evidence>
<dbReference type="PROSITE" id="PS50093">
    <property type="entry name" value="PKD"/>
    <property type="match status" value="6"/>
</dbReference>
<evidence type="ECO:0000313" key="10">
    <source>
        <dbReference type="Proteomes" id="UP001596390"/>
    </source>
</evidence>
<dbReference type="InterPro" id="IPR015943">
    <property type="entry name" value="WD40/YVTN_repeat-like_dom_sf"/>
</dbReference>
<comment type="caution">
    <text evidence="9">The sequence shown here is derived from an EMBL/GenBank/DDBJ whole genome shotgun (WGS) entry which is preliminary data.</text>
</comment>
<keyword evidence="10" id="KW-1185">Reference proteome</keyword>
<dbReference type="Gene3D" id="2.40.128.630">
    <property type="match status" value="1"/>
</dbReference>
<dbReference type="GO" id="GO:0016020">
    <property type="term" value="C:membrane"/>
    <property type="evidence" value="ECO:0007669"/>
    <property type="project" value="UniProtKB-SubCell"/>
</dbReference>
<dbReference type="SMART" id="SM00089">
    <property type="entry name" value="PKD"/>
    <property type="match status" value="7"/>
</dbReference>
<dbReference type="InterPro" id="IPR018391">
    <property type="entry name" value="PQQ_b-propeller_rpt"/>
</dbReference>
<evidence type="ECO:0000256" key="4">
    <source>
        <dbReference type="ARBA" id="ARBA00022989"/>
    </source>
</evidence>
<feature type="region of interest" description="Disordered" evidence="7">
    <location>
        <begin position="820"/>
        <end position="842"/>
    </location>
</feature>
<feature type="domain" description="PKD" evidence="8">
    <location>
        <begin position="1316"/>
        <end position="1394"/>
    </location>
</feature>
<feature type="compositionally biased region" description="Acidic residues" evidence="7">
    <location>
        <begin position="1867"/>
        <end position="1878"/>
    </location>
</feature>
<keyword evidence="4" id="KW-1133">Transmembrane helix</keyword>
<dbReference type="Gene3D" id="2.130.10.10">
    <property type="entry name" value="YVTN repeat-like/Quinoprotein amine dehydrogenase"/>
    <property type="match status" value="1"/>
</dbReference>
<accession>A0ABD5Y9X8</accession>
<dbReference type="InterPro" id="IPR013783">
    <property type="entry name" value="Ig-like_fold"/>
</dbReference>
<dbReference type="PANTHER" id="PTHR46730">
    <property type="entry name" value="POLYCYSTIN-1"/>
    <property type="match status" value="1"/>
</dbReference>
<keyword evidence="3" id="KW-0677">Repeat</keyword>
<dbReference type="SUPFAM" id="SSF49299">
    <property type="entry name" value="PKD domain"/>
    <property type="match status" value="5"/>
</dbReference>
<dbReference type="InterPro" id="IPR011047">
    <property type="entry name" value="Quinoprotein_ADH-like_sf"/>
</dbReference>
<dbReference type="SUPFAM" id="SSF50998">
    <property type="entry name" value="Quinoprotein alcohol dehydrogenase-like"/>
    <property type="match status" value="1"/>
</dbReference>
<feature type="domain" description="PKD" evidence="8">
    <location>
        <begin position="1576"/>
        <end position="1658"/>
    </location>
</feature>
<feature type="domain" description="PKD" evidence="8">
    <location>
        <begin position="1144"/>
        <end position="1234"/>
    </location>
</feature>
<feature type="compositionally biased region" description="Gly residues" evidence="7">
    <location>
        <begin position="61"/>
        <end position="74"/>
    </location>
</feature>
<sequence>MYAQQGGSERRLDGDNPAGVELDVGEEANVSVRIDSSNESALESLEEITIVANATDEVDGSPGGGSSGDGGPNGDPGDDVDAGTEDDVARATGSASAGESVSLDLDEVSNAEQDDITVESTSISYAEDVDGVNTSVSVIDADSADDAAPGDRERPPNASVRTYIDVSHPGTPDEAIDEASFRFVLPHEAGTEDRTVSLLRYDEANDGWETASTRVSYVENSSEGYVYEGQTEELSLFAVVQAARGFYVQTNGTLQAVDASLTTDPQTDFPTNAYGTYRDRAFNASYWKTDARADADDAAAVIRKELRIDLKQATKDAAIDTAVSYADDALQSAVGFSGIGTALTAIDVALKSDKFAGSLGPGIQKQAVAIHVDPGTESYDKLRANLAELEENSAAYKEANRTENEAKQDQLLEEREALLRETYLLLPTYLNDVHGDVVGNAAGIEDPQAYQQIRSDVESLRLLIKLDYEETTEERYNAKDESLPRETSMPTHGWTSFGSAKMYDTMDHADDYAVFKIDTSPGGSDAGDLNIDVTGANATALETAVVSERPNNPRIARGRELPDNGTNELAATIEDPTDTTYLVVRAGGSLGPLKLTASGHEGPVDVAVAERAGPDVQRPEADLVSGPDPVTLADGDAVYPTNDTDTDLVWDLWDAKTDTADIEYRFRVDEGGGFSGGESGNGWTAWETAPEDGRVSPNLTYGDGLTRVQLQVRDGANRTTVRNADVVVTDGPPTTRVAAPLADDPASGDVYVKVLSEQRIDSVELEYRPVGDANWTDWRTVEDDELDGFGRQTAPVEGEVEVRARATNLADETGAWASETLTYDPPDVTPPEIEGESIPSKRPTIVGGEVVERRVVADETVELEWSAEDHVTADGDLEYRVRVDNEEWSGWSATDGGFFDTDVAVATEGTDVAVQVRDEAGNVASRSVTVRRDVDPPAVNVTVTDDVTGVVVDPSADEPVSSVQLEYRRADEENWTDWRALGSTEATAVELDAAGSFELRARGIDTAGNVGGWTDPVSFASLPADRSTPIIDDDGESFSDGVNRSYEVPNASEIGSGAAEGIVAYNALVDQIDGELLLDMYVTTRDGDRYPISSVTFSEDSNQTVTADLPGNLTDDARIEVEVRGNGTVVLASLRAIDRRPDAPPIDAAPTNATVGSDVTVSAPNDWTASDEIVEYEWDVDDDGEYERTTAAANVTTTYDEAGDRNVTLRLTDAFGASATAETTVSVNAPPTAAIAADSPVLTDERTTLSAADSEDPDGEVVEYEWTIEGADDAAGVEANRSFGDDGTYAVSLTVTDDQGATDTATANVTVENRLPTAIGAVTIDTPVVGEPVAFDASDSADPDGEVVETRWDLDGDGANESNMSAPTATYDEYGERTATLTVVDDDGASNETTLWFDVNAPPEPALTASDPVLTDEAIDLDAGDSDDPDGTIETYEWDVDGDGNTEASGSTAAANFADDGTYPVELTVTDDDGTARSVTRNVTVENRPPTAAASANDTNPLIGEPVALDAGDSADPDGDVDAAEWDVDDDGTYELTGVQTAASFDESGEQTVTLRVTDDDDATNRTTLTVDVNAPPEPVVNVSDLVLTDEPATLNASPSEDPDGEIVAYDWAIDGATDAEGVAANRSFDDDGTYPVSLTVTDDDGATATATANVTVENRPPDLWLTRVSPEATPVETGELVEYAVDPSDDDGTIGNATITVTPPTGDNRTVTPRGTADLRFNESGNWTVTAAVSDDDGATAVANETIEVDEGLDARVYVDELFGGRVLSASAYAEAEGVDYDEITYEWDLDGDGQFEADGRTQDRFVSEPGGYEIAVRADASNASADVDEETVEIDSVDEAVTFDWRRDDAGAVADATAGSVYVTEGEEQASGEESEGSTVRSLARSNGSTRWSATVPFAAGGAIVRDEAVYAVGGGAARIDRDSGDVEWSWTSGGYGDARIADGTVYVTSGRSVTVLDATTGNVRWEDADSSWIIGSKIGDGTLVTWSQPDTEDGFANEVVVRDADNGDVRWKVTPDGVPDIAGVSDGTVVISQAEDLTAYETQTGNLTWSRQLPDAGASSPSLDSVRGANGTIYASGDALSGGWTAAFSSDGERLWRSDGRDESHLELSGETVYVAATDGVTAYDRSDGSIEWNQSLAVEDPNLRVGKETVLIEDSSSGRSTVVDAGTDSVEWSITTGDIFYRSVYEDETIYAGTGAGVYAVSADASTADDGTTAEDET</sequence>
<evidence type="ECO:0000313" key="9">
    <source>
        <dbReference type="EMBL" id="MFC7186028.1"/>
    </source>
</evidence>
<feature type="compositionally biased region" description="Acidic residues" evidence="7">
    <location>
        <begin position="76"/>
        <end position="86"/>
    </location>
</feature>
<feature type="region of interest" description="Disordered" evidence="7">
    <location>
        <begin position="1866"/>
        <end position="1888"/>
    </location>
</feature>
<keyword evidence="6" id="KW-0175">Coiled coil</keyword>
<evidence type="ECO:0000256" key="5">
    <source>
        <dbReference type="ARBA" id="ARBA00023136"/>
    </source>
</evidence>
<dbReference type="InterPro" id="IPR035986">
    <property type="entry name" value="PKD_dom_sf"/>
</dbReference>
<dbReference type="InterPro" id="IPR022409">
    <property type="entry name" value="PKD/Chitinase_dom"/>
</dbReference>
<evidence type="ECO:0000256" key="7">
    <source>
        <dbReference type="SAM" id="MobiDB-lite"/>
    </source>
</evidence>
<organism evidence="9 10">
    <name type="scientific">Halorubrum yunnanense</name>
    <dbReference type="NCBI Taxonomy" id="1526162"/>
    <lineage>
        <taxon>Archaea</taxon>
        <taxon>Methanobacteriati</taxon>
        <taxon>Methanobacteriota</taxon>
        <taxon>Stenosarchaea group</taxon>
        <taxon>Halobacteria</taxon>
        <taxon>Halobacteriales</taxon>
        <taxon>Haloferacaceae</taxon>
        <taxon>Halorubrum</taxon>
    </lineage>
</organism>
<keyword evidence="5" id="KW-0472">Membrane</keyword>
<feature type="region of interest" description="Disordered" evidence="7">
    <location>
        <begin position="1"/>
        <end position="110"/>
    </location>
</feature>